<evidence type="ECO:0000256" key="2">
    <source>
        <dbReference type="ARBA" id="ARBA00007998"/>
    </source>
</evidence>
<evidence type="ECO:0000256" key="3">
    <source>
        <dbReference type="ARBA" id="ARBA00022448"/>
    </source>
</evidence>
<feature type="transmembrane region" description="Helical" evidence="8">
    <location>
        <begin position="115"/>
        <end position="132"/>
    </location>
</feature>
<reference evidence="9" key="1">
    <citation type="submission" date="2020-10" db="EMBL/GenBank/DDBJ databases">
        <authorList>
            <person name="Gilroy R."/>
        </authorList>
    </citation>
    <scope>NUCLEOTIDE SEQUENCE</scope>
    <source>
        <strain evidence="9">4920</strain>
    </source>
</reference>
<feature type="transmembrane region" description="Helical" evidence="8">
    <location>
        <begin position="215"/>
        <end position="240"/>
    </location>
</feature>
<dbReference type="Proteomes" id="UP000886743">
    <property type="component" value="Unassembled WGS sequence"/>
</dbReference>
<keyword evidence="5 8" id="KW-0812">Transmembrane</keyword>
<dbReference type="GO" id="GO:0009847">
    <property type="term" value="P:spore germination"/>
    <property type="evidence" value="ECO:0007669"/>
    <property type="project" value="InterPro"/>
</dbReference>
<proteinExistence type="inferred from homology"/>
<dbReference type="EMBL" id="DVOF01000052">
    <property type="protein sequence ID" value="HIV02265.1"/>
    <property type="molecule type" value="Genomic_DNA"/>
</dbReference>
<evidence type="ECO:0000256" key="8">
    <source>
        <dbReference type="SAM" id="Phobius"/>
    </source>
</evidence>
<dbReference type="Pfam" id="PF03845">
    <property type="entry name" value="Spore_permease"/>
    <property type="match status" value="1"/>
</dbReference>
<evidence type="ECO:0000256" key="1">
    <source>
        <dbReference type="ARBA" id="ARBA00004141"/>
    </source>
</evidence>
<keyword evidence="4" id="KW-0309">Germination</keyword>
<reference evidence="9" key="2">
    <citation type="journal article" date="2021" name="PeerJ">
        <title>Extensive microbial diversity within the chicken gut microbiome revealed by metagenomics and culture.</title>
        <authorList>
            <person name="Gilroy R."/>
            <person name="Ravi A."/>
            <person name="Getino M."/>
            <person name="Pursley I."/>
            <person name="Horton D.L."/>
            <person name="Alikhan N.F."/>
            <person name="Baker D."/>
            <person name="Gharbi K."/>
            <person name="Hall N."/>
            <person name="Watson M."/>
            <person name="Adriaenssens E.M."/>
            <person name="Foster-Nyarko E."/>
            <person name="Jarju S."/>
            <person name="Secka A."/>
            <person name="Antonio M."/>
            <person name="Oren A."/>
            <person name="Chaudhuri R.R."/>
            <person name="La Ragione R."/>
            <person name="Hildebrand F."/>
            <person name="Pallen M.J."/>
        </authorList>
    </citation>
    <scope>NUCLEOTIDE SEQUENCE</scope>
    <source>
        <strain evidence="9">4920</strain>
    </source>
</reference>
<keyword evidence="7 8" id="KW-0472">Membrane</keyword>
<dbReference type="AlphaFoldDB" id="A0A9D1NFS5"/>
<feature type="transmembrane region" description="Helical" evidence="8">
    <location>
        <begin position="12"/>
        <end position="31"/>
    </location>
</feature>
<feature type="transmembrane region" description="Helical" evidence="8">
    <location>
        <begin position="139"/>
        <end position="166"/>
    </location>
</feature>
<accession>A0A9D1NFS5</accession>
<organism evidence="9 10">
    <name type="scientific">Candidatus Aphodoplasma excrementigallinarum</name>
    <dbReference type="NCBI Taxonomy" id="2840673"/>
    <lineage>
        <taxon>Bacteria</taxon>
        <taxon>Bacillati</taxon>
        <taxon>Bacillota</taxon>
        <taxon>Clostridia</taxon>
        <taxon>Eubacteriales</taxon>
        <taxon>Candidatus Aphodoplasma</taxon>
    </lineage>
</organism>
<evidence type="ECO:0000256" key="7">
    <source>
        <dbReference type="ARBA" id="ARBA00023136"/>
    </source>
</evidence>
<dbReference type="PANTHER" id="PTHR34975:SF2">
    <property type="entry name" value="SPORE GERMINATION PROTEIN A2"/>
    <property type="match status" value="1"/>
</dbReference>
<comment type="similarity">
    <text evidence="2">Belongs to the amino acid-polyamine-organocation (APC) superfamily. Spore germination protein (SGP) (TC 2.A.3.9) family.</text>
</comment>
<name>A0A9D1NFS5_9FIRM</name>
<dbReference type="PANTHER" id="PTHR34975">
    <property type="entry name" value="SPORE GERMINATION PROTEIN A2"/>
    <property type="match status" value="1"/>
</dbReference>
<feature type="transmembrane region" description="Helical" evidence="8">
    <location>
        <begin position="79"/>
        <end position="103"/>
    </location>
</feature>
<protein>
    <submittedName>
        <fullName evidence="9">GerAB/ArcD/ProY family transporter</fullName>
    </submittedName>
</protein>
<dbReference type="GO" id="GO:0016020">
    <property type="term" value="C:membrane"/>
    <property type="evidence" value="ECO:0007669"/>
    <property type="project" value="UniProtKB-SubCell"/>
</dbReference>
<evidence type="ECO:0000313" key="10">
    <source>
        <dbReference type="Proteomes" id="UP000886743"/>
    </source>
</evidence>
<feature type="transmembrane region" description="Helical" evidence="8">
    <location>
        <begin position="186"/>
        <end position="203"/>
    </location>
</feature>
<dbReference type="Gene3D" id="1.20.1740.10">
    <property type="entry name" value="Amino acid/polyamine transporter I"/>
    <property type="match status" value="1"/>
</dbReference>
<evidence type="ECO:0000313" key="9">
    <source>
        <dbReference type="EMBL" id="HIV02265.1"/>
    </source>
</evidence>
<gene>
    <name evidence="9" type="ORF">IAC74_01720</name>
</gene>
<evidence type="ECO:0000256" key="4">
    <source>
        <dbReference type="ARBA" id="ARBA00022544"/>
    </source>
</evidence>
<sequence>MKTLVKNRQIFFLCLVPVLGFGIFSVANTSVRYLSTGAWAAILAAAVLILPAALMLCALAKRYSGETLMEYAPKAAGKVAGNLLAGVYALFFLVFAGLLISYFSHVVVSWILPHTDYRLIAGFLVLICAYAISKDFTSLIRLVSFVGALCVLAVLAMRILMVVFGNMDNLLPLIEPDVLRAGLPDATGRIFGFFFCVGALAILPQGRHNRGSMLIVILGVLGAALLLALVCAACLSVLGVPQTALYQDAMALA</sequence>
<feature type="transmembrane region" description="Helical" evidence="8">
    <location>
        <begin position="37"/>
        <end position="59"/>
    </location>
</feature>
<keyword evidence="6 8" id="KW-1133">Transmembrane helix</keyword>
<evidence type="ECO:0000256" key="6">
    <source>
        <dbReference type="ARBA" id="ARBA00022989"/>
    </source>
</evidence>
<comment type="caution">
    <text evidence="9">The sequence shown here is derived from an EMBL/GenBank/DDBJ whole genome shotgun (WGS) entry which is preliminary data.</text>
</comment>
<comment type="subcellular location">
    <subcellularLocation>
        <location evidence="1">Membrane</location>
        <topology evidence="1">Multi-pass membrane protein</topology>
    </subcellularLocation>
</comment>
<evidence type="ECO:0000256" key="5">
    <source>
        <dbReference type="ARBA" id="ARBA00022692"/>
    </source>
</evidence>
<keyword evidence="3" id="KW-0813">Transport</keyword>
<dbReference type="InterPro" id="IPR004761">
    <property type="entry name" value="Spore_GerAB"/>
</dbReference>
<feature type="non-terminal residue" evidence="9">
    <location>
        <position position="253"/>
    </location>
</feature>